<dbReference type="AlphaFoldDB" id="A0A2G5UG60"/>
<dbReference type="EMBL" id="PDUG01000003">
    <property type="protein sequence ID" value="PIC38489.1"/>
    <property type="molecule type" value="Genomic_DNA"/>
</dbReference>
<reference evidence="2" key="1">
    <citation type="submission" date="2017-10" db="EMBL/GenBank/DDBJ databases">
        <title>Rapid genome shrinkage in a self-fertile nematode reveals novel sperm competition proteins.</title>
        <authorList>
            <person name="Yin D."/>
            <person name="Schwarz E.M."/>
            <person name="Thomas C.G."/>
            <person name="Felde R.L."/>
            <person name="Korf I.F."/>
            <person name="Cutter A.D."/>
            <person name="Schartner C.M."/>
            <person name="Ralston E.J."/>
            <person name="Meyer B.J."/>
            <person name="Haag E.S."/>
        </authorList>
    </citation>
    <scope>NUCLEOTIDE SEQUENCE [LARGE SCALE GENOMIC DNA]</scope>
    <source>
        <strain evidence="2">JU1422</strain>
    </source>
</reference>
<evidence type="ECO:0000313" key="2">
    <source>
        <dbReference type="Proteomes" id="UP000230233"/>
    </source>
</evidence>
<comment type="caution">
    <text evidence="1">The sequence shown here is derived from an EMBL/GenBank/DDBJ whole genome shotgun (WGS) entry which is preliminary data.</text>
</comment>
<gene>
    <name evidence="1" type="primary">Cnig_chr_III.g10488</name>
    <name evidence="1" type="ORF">B9Z55_010488</name>
</gene>
<accession>A0A2G5UG60</accession>
<name>A0A2G5UG60_9PELO</name>
<keyword evidence="2" id="KW-1185">Reference proteome</keyword>
<organism evidence="1 2">
    <name type="scientific">Caenorhabditis nigoni</name>
    <dbReference type="NCBI Taxonomy" id="1611254"/>
    <lineage>
        <taxon>Eukaryota</taxon>
        <taxon>Metazoa</taxon>
        <taxon>Ecdysozoa</taxon>
        <taxon>Nematoda</taxon>
        <taxon>Chromadorea</taxon>
        <taxon>Rhabditida</taxon>
        <taxon>Rhabditina</taxon>
        <taxon>Rhabditomorpha</taxon>
        <taxon>Rhabditoidea</taxon>
        <taxon>Rhabditidae</taxon>
        <taxon>Peloderinae</taxon>
        <taxon>Caenorhabditis</taxon>
    </lineage>
</organism>
<proteinExistence type="predicted"/>
<protein>
    <submittedName>
        <fullName evidence="1">Uncharacterized protein</fullName>
    </submittedName>
</protein>
<dbReference type="Proteomes" id="UP000230233">
    <property type="component" value="Chromosome III"/>
</dbReference>
<evidence type="ECO:0000313" key="1">
    <source>
        <dbReference type="EMBL" id="PIC38489.1"/>
    </source>
</evidence>
<sequence length="94" mass="10717">MTVSSIGRVRTDRDAWDRLLENSRIYEILRCQDLKIQNSGILEFRYNSIAATPTQRSERIGEILISGRLRINYGSTRERLQIGSIGHTPPLLGC</sequence>